<organism evidence="1 2">
    <name type="scientific">Paenibacillus prosopidis</name>
    <dbReference type="NCBI Taxonomy" id="630520"/>
    <lineage>
        <taxon>Bacteria</taxon>
        <taxon>Bacillati</taxon>
        <taxon>Bacillota</taxon>
        <taxon>Bacilli</taxon>
        <taxon>Bacillales</taxon>
        <taxon>Paenibacillaceae</taxon>
        <taxon>Paenibacillus</taxon>
    </lineage>
</organism>
<comment type="caution">
    <text evidence="1">The sequence shown here is derived from an EMBL/GenBank/DDBJ whole genome shotgun (WGS) entry which is preliminary data.</text>
</comment>
<dbReference type="Proteomes" id="UP000252415">
    <property type="component" value="Unassembled WGS sequence"/>
</dbReference>
<proteinExistence type="predicted"/>
<sequence>MKFKQSALQKQRIKRISTSHLVVGIEGSDSFAI</sequence>
<name>A0A368WBJ2_9BACL</name>
<gene>
    <name evidence="1" type="ORF">DFP97_102446</name>
</gene>
<evidence type="ECO:0000313" key="2">
    <source>
        <dbReference type="Proteomes" id="UP000252415"/>
    </source>
</evidence>
<evidence type="ECO:0000313" key="1">
    <source>
        <dbReference type="EMBL" id="RCW51250.1"/>
    </source>
</evidence>
<protein>
    <submittedName>
        <fullName evidence="1">Uncharacterized protein</fullName>
    </submittedName>
</protein>
<dbReference type="AlphaFoldDB" id="A0A368WBJ2"/>
<keyword evidence="2" id="KW-1185">Reference proteome</keyword>
<reference evidence="1 2" key="1">
    <citation type="submission" date="2018-07" db="EMBL/GenBank/DDBJ databases">
        <title>Genomic Encyclopedia of Type Strains, Phase III (KMG-III): the genomes of soil and plant-associated and newly described type strains.</title>
        <authorList>
            <person name="Whitman W."/>
        </authorList>
    </citation>
    <scope>NUCLEOTIDE SEQUENCE [LARGE SCALE GENOMIC DNA]</scope>
    <source>
        <strain evidence="1 2">CECT 7506</strain>
    </source>
</reference>
<accession>A0A368WBJ2</accession>
<dbReference type="EMBL" id="QPJD01000002">
    <property type="protein sequence ID" value="RCW51250.1"/>
    <property type="molecule type" value="Genomic_DNA"/>
</dbReference>